<evidence type="ECO:0000256" key="1">
    <source>
        <dbReference type="SAM" id="MobiDB-lite"/>
    </source>
</evidence>
<feature type="transmembrane region" description="Helical" evidence="2">
    <location>
        <begin position="136"/>
        <end position="160"/>
    </location>
</feature>
<evidence type="ECO:0000256" key="2">
    <source>
        <dbReference type="SAM" id="Phobius"/>
    </source>
</evidence>
<dbReference type="AlphaFoldDB" id="A0A0W0RYL5"/>
<keyword evidence="2 3" id="KW-0812">Transmembrane</keyword>
<reference evidence="3 4" key="1">
    <citation type="submission" date="2015-11" db="EMBL/GenBank/DDBJ databases">
        <title>Genomic analysis of 38 Legionella species identifies large and diverse effector repertoires.</title>
        <authorList>
            <person name="Burstein D."/>
            <person name="Amaro F."/>
            <person name="Zusman T."/>
            <person name="Lifshitz Z."/>
            <person name="Cohen O."/>
            <person name="Gilbert J.A."/>
            <person name="Pupko T."/>
            <person name="Shuman H.A."/>
            <person name="Segal G."/>
        </authorList>
    </citation>
    <scope>NUCLEOTIDE SEQUENCE [LARGE SCALE GENOMIC DNA]</scope>
    <source>
        <strain evidence="3 4">WIGA</strain>
    </source>
</reference>
<sequence>MKFKEVMSTIAYLPANAFTGLSNLLLGSTVKEKGRDGVERVKTDLNGKPVTTPGLVGYIADGIKIVSRSTADFLSNHKKAIATAAWLSLLAAGAVALTLFLWPAALTAVATFSIAGLSIAAIAGASTIAQIGLAAALTAAAVSVATYVAAAAGNAINWLAECCKGLRSKSQKSRVEILHDEEEDDEHSLGKGTGLDQTIFTTTSNPYTTLTSTKRSEVSSEKRSSGTVVTLKRDEDVPQFSSPLSTTVTKKKDEEEVVHKDTLSLSNSQ</sequence>
<feature type="compositionally biased region" description="Basic and acidic residues" evidence="1">
    <location>
        <begin position="214"/>
        <end position="224"/>
    </location>
</feature>
<gene>
    <name evidence="3" type="ORF">Lboz_0623</name>
</gene>
<protein>
    <submittedName>
        <fullName evidence="3">Transmembrane protein</fullName>
    </submittedName>
</protein>
<feature type="region of interest" description="Disordered" evidence="1">
    <location>
        <begin position="210"/>
        <end position="269"/>
    </location>
</feature>
<feature type="transmembrane region" description="Helical" evidence="2">
    <location>
        <begin position="80"/>
        <end position="102"/>
    </location>
</feature>
<keyword evidence="4" id="KW-1185">Reference proteome</keyword>
<dbReference type="Proteomes" id="UP000054695">
    <property type="component" value="Unassembled WGS sequence"/>
</dbReference>
<dbReference type="OrthoDB" id="5653909at2"/>
<dbReference type="RefSeq" id="WP_058458317.1">
    <property type="nucleotide sequence ID" value="NZ_CAAAIY010000008.1"/>
</dbReference>
<accession>A0A0W0RYL5</accession>
<dbReference type="STRING" id="447.Lboz_0623"/>
<feature type="compositionally biased region" description="Basic and acidic residues" evidence="1">
    <location>
        <begin position="250"/>
        <end position="262"/>
    </location>
</feature>
<proteinExistence type="predicted"/>
<dbReference type="EMBL" id="LNXU01000005">
    <property type="protein sequence ID" value="KTC76287.1"/>
    <property type="molecule type" value="Genomic_DNA"/>
</dbReference>
<name>A0A0W0RYL5_LEGBO</name>
<dbReference type="PATRIC" id="fig|447.4.peg.669"/>
<evidence type="ECO:0000313" key="4">
    <source>
        <dbReference type="Proteomes" id="UP000054695"/>
    </source>
</evidence>
<evidence type="ECO:0000313" key="3">
    <source>
        <dbReference type="EMBL" id="KTC76287.1"/>
    </source>
</evidence>
<keyword evidence="2" id="KW-1133">Transmembrane helix</keyword>
<organism evidence="3 4">
    <name type="scientific">Legionella bozemanae</name>
    <name type="common">Fluoribacter bozemanae</name>
    <dbReference type="NCBI Taxonomy" id="447"/>
    <lineage>
        <taxon>Bacteria</taxon>
        <taxon>Pseudomonadati</taxon>
        <taxon>Pseudomonadota</taxon>
        <taxon>Gammaproteobacteria</taxon>
        <taxon>Legionellales</taxon>
        <taxon>Legionellaceae</taxon>
        <taxon>Legionella</taxon>
    </lineage>
</organism>
<keyword evidence="2" id="KW-0472">Membrane</keyword>
<feature type="transmembrane region" description="Helical" evidence="2">
    <location>
        <begin position="108"/>
        <end position="129"/>
    </location>
</feature>
<comment type="caution">
    <text evidence="3">The sequence shown here is derived from an EMBL/GenBank/DDBJ whole genome shotgun (WGS) entry which is preliminary data.</text>
</comment>